<keyword evidence="1" id="KW-0812">Transmembrane</keyword>
<feature type="transmembrane region" description="Helical" evidence="1">
    <location>
        <begin position="66"/>
        <end position="84"/>
    </location>
</feature>
<feature type="transmembrane region" description="Helical" evidence="1">
    <location>
        <begin position="148"/>
        <end position="165"/>
    </location>
</feature>
<dbReference type="NCBIfam" id="NF041644">
    <property type="entry name" value="CBO0543_fam"/>
    <property type="match status" value="1"/>
</dbReference>
<evidence type="ECO:0000313" key="2">
    <source>
        <dbReference type="EMBL" id="WFT76446.1"/>
    </source>
</evidence>
<keyword evidence="3" id="KW-1185">Reference proteome</keyword>
<keyword evidence="1" id="KW-0472">Membrane</keyword>
<evidence type="ECO:0000313" key="3">
    <source>
        <dbReference type="Proteomes" id="UP001221597"/>
    </source>
</evidence>
<organism evidence="2 3">
    <name type="scientific">Halobacillus naozhouensis</name>
    <dbReference type="NCBI Taxonomy" id="554880"/>
    <lineage>
        <taxon>Bacteria</taxon>
        <taxon>Bacillati</taxon>
        <taxon>Bacillota</taxon>
        <taxon>Bacilli</taxon>
        <taxon>Bacillales</taxon>
        <taxon>Bacillaceae</taxon>
        <taxon>Halobacillus</taxon>
    </lineage>
</organism>
<feature type="transmembrane region" description="Helical" evidence="1">
    <location>
        <begin position="96"/>
        <end position="115"/>
    </location>
</feature>
<evidence type="ECO:0000256" key="1">
    <source>
        <dbReference type="SAM" id="Phobius"/>
    </source>
</evidence>
<gene>
    <name evidence="2" type="ORF">P9989_08810</name>
</gene>
<dbReference type="EMBL" id="CP121671">
    <property type="protein sequence ID" value="WFT76446.1"/>
    <property type="molecule type" value="Genomic_DNA"/>
</dbReference>
<name>A0ABY8J6B9_9BACI</name>
<dbReference type="InterPro" id="IPR048147">
    <property type="entry name" value="CBO0543-like"/>
</dbReference>
<dbReference type="RefSeq" id="WP_283078400.1">
    <property type="nucleotide sequence ID" value="NZ_CP121671.1"/>
</dbReference>
<dbReference type="Proteomes" id="UP001221597">
    <property type="component" value="Chromosome"/>
</dbReference>
<keyword evidence="1" id="KW-1133">Transmembrane helix</keyword>
<reference evidence="2 3" key="1">
    <citation type="submission" date="2023-04" db="EMBL/GenBank/DDBJ databases">
        <title>Genome sequence of Halobacillus naozhouensis KACC 21980.</title>
        <authorList>
            <person name="Kim S."/>
            <person name="Heo J."/>
            <person name="Kwon S.-W."/>
        </authorList>
    </citation>
    <scope>NUCLEOTIDE SEQUENCE [LARGE SCALE GENOMIC DNA]</scope>
    <source>
        <strain evidence="2 3">KCTC 13234</strain>
    </source>
</reference>
<accession>A0ABY8J6B9</accession>
<sequence>MQTSFVLFFIIVGLFFGVWKRWNELYPTLLFWIIGNLLYCTLLHNYRVWEFRPVGIDHLFLPTHTVIAIAITFLISPFVIVVYLGRFSKSILKKVCWIIVWSLTFQAVETIAYYNQSITHHYGWTLTWSFIFNIVTFSILPIHQWKPWVAWLLAALNISLLFIIFDPPIPK</sequence>
<feature type="transmembrane region" description="Helical" evidence="1">
    <location>
        <begin position="29"/>
        <end position="46"/>
    </location>
</feature>
<proteinExistence type="predicted"/>
<protein>
    <submittedName>
        <fullName evidence="2">Uncharacterized protein</fullName>
    </submittedName>
</protein>
<feature type="transmembrane region" description="Helical" evidence="1">
    <location>
        <begin position="6"/>
        <end position="22"/>
    </location>
</feature>
<feature type="transmembrane region" description="Helical" evidence="1">
    <location>
        <begin position="121"/>
        <end position="141"/>
    </location>
</feature>